<evidence type="ECO:0000259" key="1">
    <source>
        <dbReference type="Pfam" id="PF10026"/>
    </source>
</evidence>
<name>A0A3L7K305_9BACI</name>
<dbReference type="OrthoDB" id="2449457at2"/>
<dbReference type="InterPro" id="IPR018728">
    <property type="entry name" value="DUF2268"/>
</dbReference>
<dbReference type="Pfam" id="PF10026">
    <property type="entry name" value="DUF2268"/>
    <property type="match status" value="1"/>
</dbReference>
<gene>
    <name evidence="2" type="ORF">D9X91_03350</name>
</gene>
<dbReference type="EMBL" id="RCVZ01000002">
    <property type="protein sequence ID" value="RLQ97200.1"/>
    <property type="molecule type" value="Genomic_DNA"/>
</dbReference>
<proteinExistence type="predicted"/>
<evidence type="ECO:0000313" key="3">
    <source>
        <dbReference type="Proteomes" id="UP000276770"/>
    </source>
</evidence>
<dbReference type="Proteomes" id="UP000276770">
    <property type="component" value="Unassembled WGS sequence"/>
</dbReference>
<comment type="caution">
    <text evidence="2">The sequence shown here is derived from an EMBL/GenBank/DDBJ whole genome shotgun (WGS) entry which is preliminary data.</text>
</comment>
<dbReference type="RefSeq" id="WP_121679150.1">
    <property type="nucleotide sequence ID" value="NZ_RCVZ01000002.1"/>
</dbReference>
<sequence length="261" mass="31244">MGVLQTDKWLDDQFFEPTAILKKIDENLNKEQAFYKYLKQFGMYQPNRRTKETFEQLKEANAWKKIDRYYKKYKKFWNGPAVKIAIFPIDTGNRRLMRQTRGRAGITFHEIMYLFLSPQDDEKEWESLFIHEYHHAVRLNHFKKEMTEYTLLDSLLLEGLAEHAVLECCGEKYLGPWCDAIEEPQLDSYWEKWFSSKLDVKKKEAIHDDLLFGKRNLPNLLGYSMGFYIVKVYKKKHDISTVSMIDLPPKKLLLKKFFTKE</sequence>
<organism evidence="2 3">
    <name type="scientific">Falsibacillus albus</name>
    <dbReference type="NCBI Taxonomy" id="2478915"/>
    <lineage>
        <taxon>Bacteria</taxon>
        <taxon>Bacillati</taxon>
        <taxon>Bacillota</taxon>
        <taxon>Bacilli</taxon>
        <taxon>Bacillales</taxon>
        <taxon>Bacillaceae</taxon>
        <taxon>Falsibacillus</taxon>
    </lineage>
</organism>
<feature type="domain" description="DUF2268" evidence="1">
    <location>
        <begin position="63"/>
        <end position="253"/>
    </location>
</feature>
<reference evidence="2 3" key="1">
    <citation type="submission" date="2018-10" db="EMBL/GenBank/DDBJ databases">
        <title>Falsibacillus sp. genome draft.</title>
        <authorList>
            <person name="Shi S."/>
        </authorList>
    </citation>
    <scope>NUCLEOTIDE SEQUENCE [LARGE SCALE GENOMIC DNA]</scope>
    <source>
        <strain evidence="2 3">GY 10110</strain>
    </source>
</reference>
<evidence type="ECO:0000313" key="2">
    <source>
        <dbReference type="EMBL" id="RLQ97200.1"/>
    </source>
</evidence>
<dbReference type="AlphaFoldDB" id="A0A3L7K305"/>
<keyword evidence="3" id="KW-1185">Reference proteome</keyword>
<protein>
    <recommendedName>
        <fullName evidence="1">DUF2268 domain-containing protein</fullName>
    </recommendedName>
</protein>
<accession>A0A3L7K305</accession>